<keyword evidence="3" id="KW-1185">Reference proteome</keyword>
<protein>
    <submittedName>
        <fullName evidence="2">Uncharacterized protein</fullName>
    </submittedName>
</protein>
<keyword evidence="1" id="KW-1133">Transmembrane helix</keyword>
<evidence type="ECO:0000256" key="1">
    <source>
        <dbReference type="SAM" id="Phobius"/>
    </source>
</evidence>
<keyword evidence="1" id="KW-0812">Transmembrane</keyword>
<feature type="transmembrane region" description="Helical" evidence="1">
    <location>
        <begin position="41"/>
        <end position="65"/>
    </location>
</feature>
<name>A0A453QBQ4_AEGTS</name>
<evidence type="ECO:0000313" key="2">
    <source>
        <dbReference type="EnsemblPlants" id="AET7Gv20027800.2"/>
    </source>
</evidence>
<dbReference type="Proteomes" id="UP000015105">
    <property type="component" value="Chromosome 7D"/>
</dbReference>
<dbReference type="AlphaFoldDB" id="A0A453QBQ4"/>
<sequence length="133" mass="15770">MHSDYSQHLFGSGSRYLALLAWMGLLTLSGIGQLWTYQFYFAHVLELSCFCVQELYCYYGIYYVFCRLHAYMSSYCFDRSLRVIQIIHCIRCIISDFLLPLANKDVFGSYKLDQTYGNMWFQKNHAYSLFLFC</sequence>
<reference evidence="2" key="3">
    <citation type="journal article" date="2017" name="Nature">
        <title>Genome sequence of the progenitor of the wheat D genome Aegilops tauschii.</title>
        <authorList>
            <person name="Luo M.C."/>
            <person name="Gu Y.Q."/>
            <person name="Puiu D."/>
            <person name="Wang H."/>
            <person name="Twardziok S.O."/>
            <person name="Deal K.R."/>
            <person name="Huo N."/>
            <person name="Zhu T."/>
            <person name="Wang L."/>
            <person name="Wang Y."/>
            <person name="McGuire P.E."/>
            <person name="Liu S."/>
            <person name="Long H."/>
            <person name="Ramasamy R.K."/>
            <person name="Rodriguez J.C."/>
            <person name="Van S.L."/>
            <person name="Yuan L."/>
            <person name="Wang Z."/>
            <person name="Xia Z."/>
            <person name="Xiao L."/>
            <person name="Anderson O.D."/>
            <person name="Ouyang S."/>
            <person name="Liang Y."/>
            <person name="Zimin A.V."/>
            <person name="Pertea G."/>
            <person name="Qi P."/>
            <person name="Bennetzen J.L."/>
            <person name="Dai X."/>
            <person name="Dawson M.W."/>
            <person name="Muller H.G."/>
            <person name="Kugler K."/>
            <person name="Rivarola-Duarte L."/>
            <person name="Spannagl M."/>
            <person name="Mayer K.F.X."/>
            <person name="Lu F.H."/>
            <person name="Bevan M.W."/>
            <person name="Leroy P."/>
            <person name="Li P."/>
            <person name="You F.M."/>
            <person name="Sun Q."/>
            <person name="Liu Z."/>
            <person name="Lyons E."/>
            <person name="Wicker T."/>
            <person name="Salzberg S.L."/>
            <person name="Devos K.M."/>
            <person name="Dvorak J."/>
        </authorList>
    </citation>
    <scope>NUCLEOTIDE SEQUENCE [LARGE SCALE GENOMIC DNA]</scope>
    <source>
        <strain evidence="2">cv. AL8/78</strain>
    </source>
</reference>
<dbReference type="Gramene" id="AET7Gv20027800.2">
    <property type="protein sequence ID" value="AET7Gv20027800.2"/>
    <property type="gene ID" value="AET7Gv20027800"/>
</dbReference>
<feature type="transmembrane region" description="Helical" evidence="1">
    <location>
        <begin position="16"/>
        <end position="35"/>
    </location>
</feature>
<reference evidence="2" key="4">
    <citation type="submission" date="2019-03" db="UniProtKB">
        <authorList>
            <consortium name="EnsemblPlants"/>
        </authorList>
    </citation>
    <scope>IDENTIFICATION</scope>
</reference>
<organism evidence="2 3">
    <name type="scientific">Aegilops tauschii subsp. strangulata</name>
    <name type="common">Goatgrass</name>
    <dbReference type="NCBI Taxonomy" id="200361"/>
    <lineage>
        <taxon>Eukaryota</taxon>
        <taxon>Viridiplantae</taxon>
        <taxon>Streptophyta</taxon>
        <taxon>Embryophyta</taxon>
        <taxon>Tracheophyta</taxon>
        <taxon>Spermatophyta</taxon>
        <taxon>Magnoliopsida</taxon>
        <taxon>Liliopsida</taxon>
        <taxon>Poales</taxon>
        <taxon>Poaceae</taxon>
        <taxon>BOP clade</taxon>
        <taxon>Pooideae</taxon>
        <taxon>Triticodae</taxon>
        <taxon>Triticeae</taxon>
        <taxon>Triticinae</taxon>
        <taxon>Aegilops</taxon>
    </lineage>
</organism>
<reference evidence="3" key="1">
    <citation type="journal article" date="2014" name="Science">
        <title>Ancient hybridizations among the ancestral genomes of bread wheat.</title>
        <authorList>
            <consortium name="International Wheat Genome Sequencing Consortium,"/>
            <person name="Marcussen T."/>
            <person name="Sandve S.R."/>
            <person name="Heier L."/>
            <person name="Spannagl M."/>
            <person name="Pfeifer M."/>
            <person name="Jakobsen K.S."/>
            <person name="Wulff B.B."/>
            <person name="Steuernagel B."/>
            <person name="Mayer K.F."/>
            <person name="Olsen O.A."/>
        </authorList>
    </citation>
    <scope>NUCLEOTIDE SEQUENCE [LARGE SCALE GENOMIC DNA]</scope>
    <source>
        <strain evidence="3">cv. AL8/78</strain>
    </source>
</reference>
<keyword evidence="1" id="KW-0472">Membrane</keyword>
<reference evidence="3" key="2">
    <citation type="journal article" date="2017" name="Nat. Plants">
        <title>The Aegilops tauschii genome reveals multiple impacts of transposons.</title>
        <authorList>
            <person name="Zhao G."/>
            <person name="Zou C."/>
            <person name="Li K."/>
            <person name="Wang K."/>
            <person name="Li T."/>
            <person name="Gao L."/>
            <person name="Zhang X."/>
            <person name="Wang H."/>
            <person name="Yang Z."/>
            <person name="Liu X."/>
            <person name="Jiang W."/>
            <person name="Mao L."/>
            <person name="Kong X."/>
            <person name="Jiao Y."/>
            <person name="Jia J."/>
        </authorList>
    </citation>
    <scope>NUCLEOTIDE SEQUENCE [LARGE SCALE GENOMIC DNA]</scope>
    <source>
        <strain evidence="3">cv. AL8/78</strain>
    </source>
</reference>
<dbReference type="EnsemblPlants" id="AET7Gv20027800.2">
    <property type="protein sequence ID" value="AET7Gv20027800.2"/>
    <property type="gene ID" value="AET7Gv20027800"/>
</dbReference>
<accession>A0A453QBQ4</accession>
<evidence type="ECO:0000313" key="3">
    <source>
        <dbReference type="Proteomes" id="UP000015105"/>
    </source>
</evidence>
<reference evidence="2" key="5">
    <citation type="journal article" date="2021" name="G3 (Bethesda)">
        <title>Aegilops tauschii genome assembly Aet v5.0 features greater sequence contiguity and improved annotation.</title>
        <authorList>
            <person name="Wang L."/>
            <person name="Zhu T."/>
            <person name="Rodriguez J.C."/>
            <person name="Deal K.R."/>
            <person name="Dubcovsky J."/>
            <person name="McGuire P.E."/>
            <person name="Lux T."/>
            <person name="Spannagl M."/>
            <person name="Mayer K.F.X."/>
            <person name="Baldrich P."/>
            <person name="Meyers B.C."/>
            <person name="Huo N."/>
            <person name="Gu Y.Q."/>
            <person name="Zhou H."/>
            <person name="Devos K.M."/>
            <person name="Bennetzen J.L."/>
            <person name="Unver T."/>
            <person name="Budak H."/>
            <person name="Gulick P.J."/>
            <person name="Galiba G."/>
            <person name="Kalapos B."/>
            <person name="Nelson D.R."/>
            <person name="Li P."/>
            <person name="You F.M."/>
            <person name="Luo M.C."/>
            <person name="Dvorak J."/>
        </authorList>
    </citation>
    <scope>NUCLEOTIDE SEQUENCE [LARGE SCALE GENOMIC DNA]</scope>
    <source>
        <strain evidence="2">cv. AL8/78</strain>
    </source>
</reference>
<proteinExistence type="predicted"/>